<keyword evidence="2" id="KW-1185">Reference proteome</keyword>
<reference evidence="1 2" key="1">
    <citation type="submission" date="2019-06" db="EMBL/GenBank/DDBJ databases">
        <title>Whole genome shotgun sequence of Brevibacillus parabrevis NBRC 12334.</title>
        <authorList>
            <person name="Hosoyama A."/>
            <person name="Uohara A."/>
            <person name="Ohji S."/>
            <person name="Ichikawa N."/>
        </authorList>
    </citation>
    <scope>NUCLEOTIDE SEQUENCE [LARGE SCALE GENOMIC DNA]</scope>
    <source>
        <strain evidence="1 2">NBRC 12334</strain>
    </source>
</reference>
<organism evidence="1 2">
    <name type="scientific">Brevibacillus parabrevis</name>
    <dbReference type="NCBI Taxonomy" id="54914"/>
    <lineage>
        <taxon>Bacteria</taxon>
        <taxon>Bacillati</taxon>
        <taxon>Bacillota</taxon>
        <taxon>Bacilli</taxon>
        <taxon>Bacillales</taxon>
        <taxon>Paenibacillaceae</taxon>
        <taxon>Brevibacillus</taxon>
    </lineage>
</organism>
<dbReference type="Proteomes" id="UP000316882">
    <property type="component" value="Unassembled WGS sequence"/>
</dbReference>
<proteinExistence type="predicted"/>
<evidence type="ECO:0000313" key="1">
    <source>
        <dbReference type="EMBL" id="GEB31653.1"/>
    </source>
</evidence>
<accession>A0A4Y3PDL1</accession>
<sequence length="92" mass="10484">MIHYGYNFQPVHLVQHPQQSRSASSSTYYKQLVHALDPSLFILLVTIVLQQTVDGQALLPNVRSLVCTHGLVDKQPGIRYDEEMREKGVNHQ</sequence>
<gene>
    <name evidence="1" type="ORF">BPA01_12330</name>
</gene>
<dbReference type="AlphaFoldDB" id="A0A4Y3PDL1"/>
<dbReference type="EMBL" id="BJMH01000004">
    <property type="protein sequence ID" value="GEB31653.1"/>
    <property type="molecule type" value="Genomic_DNA"/>
</dbReference>
<name>A0A4Y3PDL1_BREPA</name>
<protein>
    <submittedName>
        <fullName evidence="1">Uncharacterized protein</fullName>
    </submittedName>
</protein>
<comment type="caution">
    <text evidence="1">The sequence shown here is derived from an EMBL/GenBank/DDBJ whole genome shotgun (WGS) entry which is preliminary data.</text>
</comment>
<evidence type="ECO:0000313" key="2">
    <source>
        <dbReference type="Proteomes" id="UP000316882"/>
    </source>
</evidence>